<gene>
    <name evidence="2" type="ORF">SAMN05421761_110130</name>
</gene>
<dbReference type="STRING" id="529505.SAMN05421761_110130"/>
<dbReference type="EMBL" id="FTOP01000010">
    <property type="protein sequence ID" value="SIS99057.1"/>
    <property type="molecule type" value="Genomic_DNA"/>
</dbReference>
<accession>A0A1N7NL91</accession>
<feature type="coiled-coil region" evidence="1">
    <location>
        <begin position="6"/>
        <end position="54"/>
    </location>
</feature>
<protein>
    <submittedName>
        <fullName evidence="2">Uncharacterized protein</fullName>
    </submittedName>
</protein>
<evidence type="ECO:0000256" key="1">
    <source>
        <dbReference type="SAM" id="Coils"/>
    </source>
</evidence>
<dbReference type="Proteomes" id="UP000186026">
    <property type="component" value="Unassembled WGS sequence"/>
</dbReference>
<evidence type="ECO:0000313" key="3">
    <source>
        <dbReference type="Proteomes" id="UP000186026"/>
    </source>
</evidence>
<dbReference type="OrthoDB" id="1467932at2"/>
<reference evidence="3" key="1">
    <citation type="submission" date="2017-01" db="EMBL/GenBank/DDBJ databases">
        <authorList>
            <person name="Varghese N."/>
            <person name="Submissions S."/>
        </authorList>
    </citation>
    <scope>NUCLEOTIDE SEQUENCE [LARGE SCALE GENOMIC DNA]</scope>
    <source>
        <strain evidence="3">DSM 46698</strain>
    </source>
</reference>
<name>A0A1N7NL91_9BACT</name>
<sequence>MIHEELQRLEKLSSQISKKMEYIEEQNLMLKHEVDFLRSSIKEKDAALEDFKNQIKITKLVNSIPVENIESAELRERINNYIQEIDNIIAYLSE</sequence>
<dbReference type="AlphaFoldDB" id="A0A1N7NL91"/>
<proteinExistence type="predicted"/>
<keyword evidence="1" id="KW-0175">Coiled coil</keyword>
<keyword evidence="3" id="KW-1185">Reference proteome</keyword>
<organism evidence="2 3">
    <name type="scientific">Belliella pelovolcani</name>
    <dbReference type="NCBI Taxonomy" id="529505"/>
    <lineage>
        <taxon>Bacteria</taxon>
        <taxon>Pseudomonadati</taxon>
        <taxon>Bacteroidota</taxon>
        <taxon>Cytophagia</taxon>
        <taxon>Cytophagales</taxon>
        <taxon>Cyclobacteriaceae</taxon>
        <taxon>Belliella</taxon>
    </lineage>
</organism>
<dbReference type="RefSeq" id="WP_076501886.1">
    <property type="nucleotide sequence ID" value="NZ_FTOP01000010.1"/>
</dbReference>
<evidence type="ECO:0000313" key="2">
    <source>
        <dbReference type="EMBL" id="SIS99057.1"/>
    </source>
</evidence>